<accession>A0ACC6QBX6</accession>
<dbReference type="Proteomes" id="UP001375539">
    <property type="component" value="Unassembled WGS sequence"/>
</dbReference>
<reference evidence="1" key="1">
    <citation type="submission" date="2024-03" db="EMBL/GenBank/DDBJ databases">
        <title>Novel Streptomyces species of biotechnological and ecological value are a feature of Machair soil.</title>
        <authorList>
            <person name="Prole J.R."/>
            <person name="Goodfellow M."/>
            <person name="Allenby N."/>
            <person name="Ward A.C."/>
        </authorList>
    </citation>
    <scope>NUCLEOTIDE SEQUENCE</scope>
    <source>
        <strain evidence="1">MS1.AVA.4</strain>
    </source>
</reference>
<evidence type="ECO:0000313" key="1">
    <source>
        <dbReference type="EMBL" id="MEJ8655786.1"/>
    </source>
</evidence>
<evidence type="ECO:0000313" key="2">
    <source>
        <dbReference type="Proteomes" id="UP001375539"/>
    </source>
</evidence>
<gene>
    <name evidence="1" type="ORF">WKI58_04450</name>
</gene>
<dbReference type="EMBL" id="JBBKAI010000002">
    <property type="protein sequence ID" value="MEJ8655786.1"/>
    <property type="molecule type" value="Genomic_DNA"/>
</dbReference>
<comment type="caution">
    <text evidence="1">The sequence shown here is derived from an EMBL/GenBank/DDBJ whole genome shotgun (WGS) entry which is preliminary data.</text>
</comment>
<proteinExistence type="predicted"/>
<sequence length="178" mass="18445">MSHVSAGGRLPGAGPLALVLAALTVLGAVLFGSRRRRFDVTMLALGGTQFSLHLGFHQLSTSEAGHASHHMAGRQMDAASAMAAADMAGAGVGHSLSPAMTSAHAVAVFGTALCVIYGERVLRGLAALVVPAFCFRDRLVLPVVPRRRPPTLSSVHPRFGVLLARSRTRRGPPSVAPA</sequence>
<keyword evidence="2" id="KW-1185">Reference proteome</keyword>
<protein>
    <submittedName>
        <fullName evidence="1">Uncharacterized protein</fullName>
    </submittedName>
</protein>
<organism evidence="1 2">
    <name type="scientific">Streptomyces pratisoli</name>
    <dbReference type="NCBI Taxonomy" id="3139917"/>
    <lineage>
        <taxon>Bacteria</taxon>
        <taxon>Bacillati</taxon>
        <taxon>Actinomycetota</taxon>
        <taxon>Actinomycetes</taxon>
        <taxon>Kitasatosporales</taxon>
        <taxon>Streptomycetaceae</taxon>
        <taxon>Streptomyces</taxon>
    </lineage>
</organism>
<name>A0ACC6QBX6_9ACTN</name>